<proteinExistence type="predicted"/>
<dbReference type="EMBL" id="LBHB01000003">
    <property type="protein sequence ID" value="KLE33806.1"/>
    <property type="molecule type" value="Genomic_DNA"/>
</dbReference>
<evidence type="ECO:0000313" key="1">
    <source>
        <dbReference type="EMBL" id="KLE33806.1"/>
    </source>
</evidence>
<accession>A0A0G9MSV3</accession>
<sequence>MTGTADATRFLAMILRTLTTGIILLALARGAAAQDVDLSWRDLDGLTPAQIGDRALAGLDHEEIVAIEVNRAALTAQGEHRVLLHELPKRLGEVGCVRTVWDVTLLDAPDVSERHRQMALAGRRSAKRVAYSPDRPCLFADFVRVSGISPEQAMAGLAHLAEWRSQERALECGDTSGSDICTRPQAAISMARQTAPLVIGREGAEWWYALRPGTRLRLADDLTAPARLELRIPVPF</sequence>
<organism evidence="1 2">
    <name type="scientific">Aurantiacibacter luteus</name>
    <dbReference type="NCBI Taxonomy" id="1581420"/>
    <lineage>
        <taxon>Bacteria</taxon>
        <taxon>Pseudomonadati</taxon>
        <taxon>Pseudomonadota</taxon>
        <taxon>Alphaproteobacteria</taxon>
        <taxon>Sphingomonadales</taxon>
        <taxon>Erythrobacteraceae</taxon>
        <taxon>Aurantiacibacter</taxon>
    </lineage>
</organism>
<dbReference type="PATRIC" id="fig|1581420.6.peg.2461"/>
<reference evidence="1 2" key="1">
    <citation type="submission" date="2015-04" db="EMBL/GenBank/DDBJ databases">
        <title>The draft genome sequence of Erythrobacter luteus KA37.</title>
        <authorList>
            <person name="Zhuang L."/>
            <person name="Liu Y."/>
            <person name="Shao Z."/>
        </authorList>
    </citation>
    <scope>NUCLEOTIDE SEQUENCE [LARGE SCALE GENOMIC DNA]</scope>
    <source>
        <strain evidence="1 2">KA37</strain>
    </source>
</reference>
<gene>
    <name evidence="1" type="ORF">AAW00_12040</name>
</gene>
<dbReference type="AlphaFoldDB" id="A0A0G9MSV3"/>
<protein>
    <submittedName>
        <fullName evidence="1">Uncharacterized protein</fullName>
    </submittedName>
</protein>
<keyword evidence="2" id="KW-1185">Reference proteome</keyword>
<dbReference type="Proteomes" id="UP000053464">
    <property type="component" value="Unassembled WGS sequence"/>
</dbReference>
<name>A0A0G9MSV3_9SPHN</name>
<comment type="caution">
    <text evidence="1">The sequence shown here is derived from an EMBL/GenBank/DDBJ whole genome shotgun (WGS) entry which is preliminary data.</text>
</comment>
<evidence type="ECO:0000313" key="2">
    <source>
        <dbReference type="Proteomes" id="UP000053464"/>
    </source>
</evidence>